<dbReference type="EMBL" id="CP077715">
    <property type="protein sequence ID" value="QXJ32264.1"/>
    <property type="molecule type" value="Genomic_DNA"/>
</dbReference>
<dbReference type="Proteomes" id="UP000693941">
    <property type="component" value="Chromosome"/>
</dbReference>
<evidence type="ECO:0000313" key="1">
    <source>
        <dbReference type="EMBL" id="QXJ32264.1"/>
    </source>
</evidence>
<dbReference type="Proteomes" id="UP000694036">
    <property type="component" value="Chromosome"/>
</dbReference>
<protein>
    <submittedName>
        <fullName evidence="2">Uncharacterized protein</fullName>
    </submittedName>
</protein>
<dbReference type="EMBL" id="CP077713">
    <property type="protein sequence ID" value="QXJ35289.1"/>
    <property type="molecule type" value="Genomic_DNA"/>
</dbReference>
<keyword evidence="3" id="KW-1185">Reference proteome</keyword>
<gene>
    <name evidence="1" type="ORF">J5U21_01915</name>
    <name evidence="2" type="ORF">J5U22_01836</name>
</gene>
<dbReference type="AlphaFoldDB" id="A0A8F5C1A4"/>
<accession>A0A8F5C1A4</accession>
<evidence type="ECO:0000313" key="2">
    <source>
        <dbReference type="EMBL" id="QXJ35289.1"/>
    </source>
</evidence>
<reference evidence="2 3" key="1">
    <citation type="journal article" date="2021" name="Environ. Microbiol.">
        <title>New insights into the diversity and evolution of the archaeal mobilome from three complete genomes of Saccharolobus shibatae.</title>
        <authorList>
            <person name="Medvedeva S."/>
            <person name="Brandt D."/>
            <person name="Cvirkaite-Krupovic V."/>
            <person name="Liu Y."/>
            <person name="Severinov K."/>
            <person name="Ishino S."/>
            <person name="Ishino Y."/>
            <person name="Prangishvili D."/>
            <person name="Kalinowski J."/>
            <person name="Krupovic M."/>
        </authorList>
    </citation>
    <scope>NUCLEOTIDE SEQUENCE [LARGE SCALE GENOMIC DNA]</scope>
    <source>
        <strain evidence="1">BEU9</strain>
        <strain evidence="2 3">S38A</strain>
    </source>
</reference>
<proteinExistence type="predicted"/>
<organism evidence="2 3">
    <name type="scientific">Saccharolobus shibatae</name>
    <dbReference type="NCBI Taxonomy" id="2286"/>
    <lineage>
        <taxon>Archaea</taxon>
        <taxon>Thermoproteota</taxon>
        <taxon>Thermoprotei</taxon>
        <taxon>Sulfolobales</taxon>
        <taxon>Sulfolobaceae</taxon>
        <taxon>Saccharolobus</taxon>
    </lineage>
</organism>
<name>A0A8F5C1A4_9CREN</name>
<evidence type="ECO:0000313" key="3">
    <source>
        <dbReference type="Proteomes" id="UP000694036"/>
    </source>
</evidence>
<sequence length="38" mass="4253">MERLFSDVFVILYNLLSQIVEGLSVDATCTGYSVVITR</sequence>